<evidence type="ECO:0000313" key="2">
    <source>
        <dbReference type="Proteomes" id="UP001168528"/>
    </source>
</evidence>
<sequence>MKRIPLVIVAFLLFACNVSPDKRVDQNQAKFSTSADSRLFFKNVRQIYYDREIPENTKLEVYRFGKRNLAIDKPVLNLALVNNWLHDEAYVIIEPSAFFDNMSSIEVEWQDIDRKQSGVYRFTFGPKDNHFKFASEIYQSVMAKHKLLVYTEDKQWIELFQTETDRDNFRKTMKDFYRLVNLM</sequence>
<keyword evidence="2" id="KW-1185">Reference proteome</keyword>
<dbReference type="RefSeq" id="WP_302038402.1">
    <property type="nucleotide sequence ID" value="NZ_JAUKPO010000007.1"/>
</dbReference>
<comment type="caution">
    <text evidence="1">The sequence shown here is derived from an EMBL/GenBank/DDBJ whole genome shotgun (WGS) entry which is preliminary data.</text>
</comment>
<proteinExistence type="predicted"/>
<evidence type="ECO:0000313" key="1">
    <source>
        <dbReference type="EMBL" id="MDO1447599.1"/>
    </source>
</evidence>
<gene>
    <name evidence="1" type="ORF">Q0590_15120</name>
</gene>
<reference evidence="1" key="1">
    <citation type="submission" date="2023-07" db="EMBL/GenBank/DDBJ databases">
        <title>The genome sequence of Rhodocytophaga aerolata KACC 12507.</title>
        <authorList>
            <person name="Zhang X."/>
        </authorList>
    </citation>
    <scope>NUCLEOTIDE SEQUENCE</scope>
    <source>
        <strain evidence="1">KACC 12507</strain>
    </source>
</reference>
<dbReference type="EMBL" id="JAUKPO010000007">
    <property type="protein sequence ID" value="MDO1447599.1"/>
    <property type="molecule type" value="Genomic_DNA"/>
</dbReference>
<organism evidence="1 2">
    <name type="scientific">Rhodocytophaga aerolata</name>
    <dbReference type="NCBI Taxonomy" id="455078"/>
    <lineage>
        <taxon>Bacteria</taxon>
        <taxon>Pseudomonadati</taxon>
        <taxon>Bacteroidota</taxon>
        <taxon>Cytophagia</taxon>
        <taxon>Cytophagales</taxon>
        <taxon>Rhodocytophagaceae</taxon>
        <taxon>Rhodocytophaga</taxon>
    </lineage>
</organism>
<dbReference type="Proteomes" id="UP001168528">
    <property type="component" value="Unassembled WGS sequence"/>
</dbReference>
<evidence type="ECO:0008006" key="3">
    <source>
        <dbReference type="Google" id="ProtNLM"/>
    </source>
</evidence>
<protein>
    <recommendedName>
        <fullName evidence="3">DUF4251 domain-containing protein</fullName>
    </recommendedName>
</protein>
<name>A0ABT8R679_9BACT</name>
<dbReference type="PROSITE" id="PS51257">
    <property type="entry name" value="PROKAR_LIPOPROTEIN"/>
    <property type="match status" value="1"/>
</dbReference>
<accession>A0ABT8R679</accession>